<reference evidence="10" key="2">
    <citation type="submission" date="2017-02" db="UniProtKB">
        <authorList>
            <consortium name="WormBaseParasite"/>
        </authorList>
    </citation>
    <scope>IDENTIFICATION</scope>
</reference>
<keyword evidence="9" id="KW-1185">Reference proteome</keyword>
<evidence type="ECO:0000256" key="4">
    <source>
        <dbReference type="ARBA" id="ARBA00022722"/>
    </source>
</evidence>
<comment type="subcellular location">
    <subcellularLocation>
        <location evidence="1">Nucleus</location>
    </subcellularLocation>
</comment>
<reference evidence="9" key="1">
    <citation type="submission" date="2012-09" db="EMBL/GenBank/DDBJ databases">
        <authorList>
            <person name="Martin A.A."/>
        </authorList>
    </citation>
    <scope>NUCLEOTIDE SEQUENCE</scope>
</reference>
<evidence type="ECO:0000259" key="8">
    <source>
        <dbReference type="SMART" id="SM00479"/>
    </source>
</evidence>
<keyword evidence="7" id="KW-0539">Nucleus</keyword>
<dbReference type="Gene3D" id="3.30.420.10">
    <property type="entry name" value="Ribonuclease H-like superfamily/Ribonuclease H"/>
    <property type="match status" value="1"/>
</dbReference>
<keyword evidence="6" id="KW-0269">Exonuclease</keyword>
<comment type="similarity">
    <text evidence="2">Belongs to the REXO4 family.</text>
</comment>
<sequence>MRRAAVLSSSMLTKHNVFQVFKDIGIFYLPIRKSLQKPNRGRSCVQRLQHRLRNCRILCSRHRQTFVEVVEKGFPYIRGYFIASHTIVVHSLLLLQEGKIVFDKYVKPKERVTDFRTSVSGIRPAHIANGSPFDVVQREVAKILKDRIIVGHALNNDFRVLNLHHNRKLTRDTAKCALLRKMANCNGVPSLKKLASTVLGVDIQQGEHDSVVDARVALRLYLTVKKKWESDIKRFRY</sequence>
<dbReference type="STRING" id="6313.A0A0K0DLL7"/>
<dbReference type="PANTHER" id="PTHR12801">
    <property type="entry name" value="RNA EXONUCLEASE REXO1 / RECO3 FAMILY MEMBER-RELATED"/>
    <property type="match status" value="1"/>
</dbReference>
<keyword evidence="4" id="KW-0540">Nuclease</keyword>
<accession>A0A0K0DLL7</accession>
<dbReference type="GO" id="GO:0003676">
    <property type="term" value="F:nucleic acid binding"/>
    <property type="evidence" value="ECO:0007669"/>
    <property type="project" value="InterPro"/>
</dbReference>
<dbReference type="AlphaFoldDB" id="A0A0K0DLL7"/>
<feature type="domain" description="Exonuclease" evidence="8">
    <location>
        <begin position="63"/>
        <end position="230"/>
    </location>
</feature>
<dbReference type="PANTHER" id="PTHR12801:SF158">
    <property type="entry name" value="RNA EXONUCLEASE 4"/>
    <property type="match status" value="1"/>
</dbReference>
<dbReference type="SUPFAM" id="SSF53098">
    <property type="entry name" value="Ribonuclease H-like"/>
    <property type="match status" value="1"/>
</dbReference>
<proteinExistence type="inferred from homology"/>
<dbReference type="Pfam" id="PF00929">
    <property type="entry name" value="RNase_T"/>
    <property type="match status" value="1"/>
</dbReference>
<dbReference type="WBParaSite" id="ACAC_0001250701-mRNA-1">
    <property type="protein sequence ID" value="ACAC_0001250701-mRNA-1"/>
    <property type="gene ID" value="ACAC_0001250701"/>
</dbReference>
<evidence type="ECO:0000313" key="9">
    <source>
        <dbReference type="Proteomes" id="UP000035642"/>
    </source>
</evidence>
<evidence type="ECO:0000256" key="2">
    <source>
        <dbReference type="ARBA" id="ARBA00010489"/>
    </source>
</evidence>
<evidence type="ECO:0000256" key="7">
    <source>
        <dbReference type="ARBA" id="ARBA00023242"/>
    </source>
</evidence>
<evidence type="ECO:0000256" key="1">
    <source>
        <dbReference type="ARBA" id="ARBA00004123"/>
    </source>
</evidence>
<evidence type="ECO:0000256" key="6">
    <source>
        <dbReference type="ARBA" id="ARBA00022839"/>
    </source>
</evidence>
<keyword evidence="5" id="KW-0378">Hydrolase</keyword>
<dbReference type="GO" id="GO:0005634">
    <property type="term" value="C:nucleus"/>
    <property type="evidence" value="ECO:0007669"/>
    <property type="project" value="UniProtKB-SubCell"/>
</dbReference>
<dbReference type="CDD" id="cd06144">
    <property type="entry name" value="REX4_like"/>
    <property type="match status" value="1"/>
</dbReference>
<evidence type="ECO:0000313" key="10">
    <source>
        <dbReference type="WBParaSite" id="ACAC_0001250701-mRNA-1"/>
    </source>
</evidence>
<dbReference type="InterPro" id="IPR012337">
    <property type="entry name" value="RNaseH-like_sf"/>
</dbReference>
<dbReference type="GO" id="GO:0006364">
    <property type="term" value="P:rRNA processing"/>
    <property type="evidence" value="ECO:0007669"/>
    <property type="project" value="InterPro"/>
</dbReference>
<dbReference type="SMART" id="SM00479">
    <property type="entry name" value="EXOIII"/>
    <property type="match status" value="1"/>
</dbReference>
<organism evidence="9 10">
    <name type="scientific">Angiostrongylus cantonensis</name>
    <name type="common">Rat lungworm</name>
    <dbReference type="NCBI Taxonomy" id="6313"/>
    <lineage>
        <taxon>Eukaryota</taxon>
        <taxon>Metazoa</taxon>
        <taxon>Ecdysozoa</taxon>
        <taxon>Nematoda</taxon>
        <taxon>Chromadorea</taxon>
        <taxon>Rhabditida</taxon>
        <taxon>Rhabditina</taxon>
        <taxon>Rhabditomorpha</taxon>
        <taxon>Strongyloidea</taxon>
        <taxon>Metastrongylidae</taxon>
        <taxon>Angiostrongylus</taxon>
    </lineage>
</organism>
<dbReference type="Proteomes" id="UP000035642">
    <property type="component" value="Unassembled WGS sequence"/>
</dbReference>
<dbReference type="GO" id="GO:0008408">
    <property type="term" value="F:3'-5' exonuclease activity"/>
    <property type="evidence" value="ECO:0007669"/>
    <property type="project" value="InterPro"/>
</dbReference>
<dbReference type="InterPro" id="IPR036397">
    <property type="entry name" value="RNaseH_sf"/>
</dbReference>
<dbReference type="InterPro" id="IPR013520">
    <property type="entry name" value="Ribonucl_H"/>
</dbReference>
<evidence type="ECO:0000256" key="5">
    <source>
        <dbReference type="ARBA" id="ARBA00022801"/>
    </source>
</evidence>
<dbReference type="InterPro" id="IPR037431">
    <property type="entry name" value="REX4_DEDDh_dom"/>
</dbReference>
<name>A0A0K0DLL7_ANGCA</name>
<dbReference type="InterPro" id="IPR047021">
    <property type="entry name" value="REXO1/3/4-like"/>
</dbReference>
<evidence type="ECO:0000256" key="3">
    <source>
        <dbReference type="ARBA" id="ARBA00016937"/>
    </source>
</evidence>
<protein>
    <recommendedName>
        <fullName evidence="3">RNA exonuclease 4</fullName>
    </recommendedName>
</protein>